<dbReference type="PROSITE" id="PS00092">
    <property type="entry name" value="N6_MTASE"/>
    <property type="match status" value="1"/>
</dbReference>
<organism evidence="1 2">
    <name type="scientific">Tropilaelaps mercedesae</name>
    <dbReference type="NCBI Taxonomy" id="418985"/>
    <lineage>
        <taxon>Eukaryota</taxon>
        <taxon>Metazoa</taxon>
        <taxon>Ecdysozoa</taxon>
        <taxon>Arthropoda</taxon>
        <taxon>Chelicerata</taxon>
        <taxon>Arachnida</taxon>
        <taxon>Acari</taxon>
        <taxon>Parasitiformes</taxon>
        <taxon>Mesostigmata</taxon>
        <taxon>Gamasina</taxon>
        <taxon>Dermanyssoidea</taxon>
        <taxon>Laelapidae</taxon>
        <taxon>Tropilaelaps</taxon>
    </lineage>
</organism>
<dbReference type="InterPro" id="IPR051720">
    <property type="entry name" value="rRNA_MeTrfase/Polyamine_Synth"/>
</dbReference>
<dbReference type="AlphaFoldDB" id="A0A1V9XKK1"/>
<dbReference type="SUPFAM" id="SSF53335">
    <property type="entry name" value="S-adenosyl-L-methionine-dependent methyltransferases"/>
    <property type="match status" value="1"/>
</dbReference>
<dbReference type="Proteomes" id="UP000192247">
    <property type="component" value="Unassembled WGS sequence"/>
</dbReference>
<evidence type="ECO:0000313" key="2">
    <source>
        <dbReference type="Proteomes" id="UP000192247"/>
    </source>
</evidence>
<dbReference type="InterPro" id="IPR029063">
    <property type="entry name" value="SAM-dependent_MTases_sf"/>
</dbReference>
<dbReference type="GO" id="GO:0003676">
    <property type="term" value="F:nucleic acid binding"/>
    <property type="evidence" value="ECO:0007669"/>
    <property type="project" value="InterPro"/>
</dbReference>
<dbReference type="CDD" id="cd02440">
    <property type="entry name" value="AdoMet_MTases"/>
    <property type="match status" value="1"/>
</dbReference>
<sequence length="208" mass="23084">MKLKQLKSMLDDMKTFDRPNVMLEQYSTPPDIAAGMLHHIWSLGDIEERVVADLGCGGGILAVGSALLGADHVLAIDIDEAPLEICQSNLAEFDLAKNVSLLQADVSLLSQALRGIIDTVIMNPPFGTRSKGADLMFIENASILCRGNIYSLHKSSTRPHLVRKAKQRGLRCDVIAQLQYNIDKVYKFHKNDSRDVEVDFMRFARLSS</sequence>
<gene>
    <name evidence="1" type="ORF">BIW11_09336</name>
</gene>
<dbReference type="PANTHER" id="PTHR23290">
    <property type="entry name" value="RRNA N6-ADENOSINE-METHYLTRANSFERASE METTL5"/>
    <property type="match status" value="1"/>
</dbReference>
<keyword evidence="1" id="KW-0808">Transferase</keyword>
<dbReference type="Gene3D" id="3.40.50.150">
    <property type="entry name" value="Vaccinia Virus protein VP39"/>
    <property type="match status" value="1"/>
</dbReference>
<dbReference type="InterPro" id="IPR002052">
    <property type="entry name" value="DNA_methylase_N6_adenine_CS"/>
</dbReference>
<dbReference type="Pfam" id="PF06325">
    <property type="entry name" value="PrmA"/>
    <property type="match status" value="1"/>
</dbReference>
<reference evidence="1 2" key="1">
    <citation type="journal article" date="2017" name="Gigascience">
        <title>Draft genome of the honey bee ectoparasitic mite, Tropilaelaps mercedesae, is shaped by the parasitic life history.</title>
        <authorList>
            <person name="Dong X."/>
            <person name="Armstrong S.D."/>
            <person name="Xia D."/>
            <person name="Makepeace B.L."/>
            <person name="Darby A.C."/>
            <person name="Kadowaki T."/>
        </authorList>
    </citation>
    <scope>NUCLEOTIDE SEQUENCE [LARGE SCALE GENOMIC DNA]</scope>
    <source>
        <strain evidence="1">Wuxi-XJTLU</strain>
    </source>
</reference>
<dbReference type="GO" id="GO:0008988">
    <property type="term" value="F:rRNA (adenine-N6-)-methyltransferase activity"/>
    <property type="evidence" value="ECO:0007669"/>
    <property type="project" value="TreeGrafter"/>
</dbReference>
<dbReference type="EMBL" id="MNPL01008780">
    <property type="protein sequence ID" value="OQR74060.1"/>
    <property type="molecule type" value="Genomic_DNA"/>
</dbReference>
<keyword evidence="1" id="KW-0489">Methyltransferase</keyword>
<dbReference type="InParanoid" id="A0A1V9XKK1"/>
<accession>A0A1V9XKK1</accession>
<comment type="caution">
    <text evidence="1">The sequence shown here is derived from an EMBL/GenBank/DDBJ whole genome shotgun (WGS) entry which is preliminary data.</text>
</comment>
<name>A0A1V9XKK1_9ACAR</name>
<protein>
    <submittedName>
        <fullName evidence="1">Methyltransferase protein 5-like</fullName>
    </submittedName>
</protein>
<proteinExistence type="predicted"/>
<dbReference type="OrthoDB" id="419617at2759"/>
<dbReference type="PANTHER" id="PTHR23290:SF0">
    <property type="entry name" value="RRNA N6-ADENOSINE-METHYLTRANSFERASE METTL5"/>
    <property type="match status" value="1"/>
</dbReference>
<dbReference type="STRING" id="418985.A0A1V9XKK1"/>
<evidence type="ECO:0000313" key="1">
    <source>
        <dbReference type="EMBL" id="OQR74060.1"/>
    </source>
</evidence>
<dbReference type="FunCoup" id="A0A1V9XKK1">
    <property type="interactions" value="960"/>
</dbReference>
<keyword evidence="2" id="KW-1185">Reference proteome</keyword>